<sequence>MSIGSRSLSEKLKERFCDENKPTITSEDQIKVENSVNKLFEVFENILPQLIRNKHSAFLKSSLSHLSSSYQCLDAGRPWLCYWILHSLSLLDCTLEPQEISKIAQFLKKCQSTEGGFGGGPGQYPHLAPTYAAVNALCILGTEEAFDVINREKLLEFLWKLKQPDGSFEMHEGGEIDMRGIYCAVSIAKLTNIYSNELFKNSGEWIANCQTYEGGFAGCPDMEAHGGYAFCGLAAIVLLNKEYLLDIKSFLRWVVNRQMKFEGGFQGRTNKLVDGCYSFWQGGTFPIIHGILSKFDIENVLNHERWLFHQEALQEYVLTCCQNSTGGLIDKPKKHRDFYHTCYALSGLSVAQHSGEKRIILGCRSNELSPIHPLYNIELETVSAALQYFEQKPVPVFHKKKI</sequence>
<evidence type="ECO:0000256" key="10">
    <source>
        <dbReference type="ARBA" id="ARBA00023098"/>
    </source>
</evidence>
<comment type="subunit">
    <text evidence="14">Heterodimer of an alpha and a beta subunit.</text>
</comment>
<dbReference type="Pfam" id="PF00432">
    <property type="entry name" value="Prenyltrans"/>
    <property type="match status" value="1"/>
</dbReference>
<comment type="function">
    <text evidence="14">Catalyzes the transfer of a farnesyl moiety from farnesyl diphosphate to a cysteine at the fourth position from the C-terminus of several proteins. The beta subunit is responsible for peptide-binding.</text>
</comment>
<dbReference type="InterPro" id="IPR001330">
    <property type="entry name" value="Prenyltrans"/>
</dbReference>
<comment type="similarity">
    <text evidence="1 14">Belongs to the protein prenyltransferase subunit beta family.</text>
</comment>
<keyword evidence="9 14" id="KW-0862">Zinc</keyword>
<dbReference type="GO" id="GO:0004660">
    <property type="term" value="F:protein farnesyltransferase activity"/>
    <property type="evidence" value="ECO:0007669"/>
    <property type="project" value="UniProtKB-UniRule"/>
</dbReference>
<dbReference type="CTD" id="8230964"/>
<dbReference type="EnsemblMetazoa" id="PHUM459460-RA">
    <property type="protein sequence ID" value="PHUM459460-PA"/>
    <property type="gene ID" value="PHUM459460"/>
</dbReference>
<proteinExistence type="inferred from homology"/>
<gene>
    <name evidence="17" type="primary">8230964</name>
    <name evidence="16" type="ORF">Phum_PHUM459460</name>
</gene>
<keyword evidence="10" id="KW-0443">Lipid metabolism</keyword>
<dbReference type="EMBL" id="DS235804">
    <property type="protein sequence ID" value="EEB17285.1"/>
    <property type="molecule type" value="Genomic_DNA"/>
</dbReference>
<dbReference type="PANTHER" id="PTHR11774">
    <property type="entry name" value="GERANYLGERANYL TRANSFERASE TYPE BETA SUBUNIT"/>
    <property type="match status" value="1"/>
</dbReference>
<dbReference type="eggNOG" id="KOG0365">
    <property type="taxonomic scope" value="Eukaryota"/>
</dbReference>
<reference evidence="16" key="1">
    <citation type="submission" date="2007-04" db="EMBL/GenBank/DDBJ databases">
        <title>Annotation of Pediculus humanus corporis strain USDA.</title>
        <authorList>
            <person name="Kirkness E."/>
            <person name="Hannick L."/>
            <person name="Hass B."/>
            <person name="Bruggner R."/>
            <person name="Lawson D."/>
            <person name="Bidwell S."/>
            <person name="Joardar V."/>
            <person name="Caler E."/>
            <person name="Walenz B."/>
            <person name="Inman J."/>
            <person name="Schobel S."/>
            <person name="Galinsky K."/>
            <person name="Amedeo P."/>
            <person name="Strausberg R."/>
        </authorList>
    </citation>
    <scope>NUCLEOTIDE SEQUENCE</scope>
    <source>
        <strain evidence="16">USDA</strain>
    </source>
</reference>
<evidence type="ECO:0000256" key="5">
    <source>
        <dbReference type="ARBA" id="ARBA00022602"/>
    </source>
</evidence>
<reference evidence="16" key="2">
    <citation type="submission" date="2007-04" db="EMBL/GenBank/DDBJ databases">
        <title>The genome of the human body louse.</title>
        <authorList>
            <consortium name="The Human Body Louse Genome Consortium"/>
            <person name="Kirkness E."/>
            <person name="Walenz B."/>
            <person name="Hass B."/>
            <person name="Bruggner R."/>
            <person name="Strausberg R."/>
        </authorList>
    </citation>
    <scope>NUCLEOTIDE SEQUENCE</scope>
    <source>
        <strain evidence="16">USDA</strain>
    </source>
</reference>
<dbReference type="GO" id="GO:0008270">
    <property type="term" value="F:zinc ion binding"/>
    <property type="evidence" value="ECO:0007669"/>
    <property type="project" value="UniProtKB-UniRule"/>
</dbReference>
<dbReference type="EC" id="2.5.1.58" evidence="2 14"/>
<dbReference type="GeneID" id="8230964"/>
<evidence type="ECO:0000313" key="16">
    <source>
        <dbReference type="EMBL" id="EEB17285.1"/>
    </source>
</evidence>
<keyword evidence="5 14" id="KW-0637">Prenyltransferase</keyword>
<dbReference type="VEuPathDB" id="VectorBase:PHUM459460"/>
<evidence type="ECO:0000256" key="13">
    <source>
        <dbReference type="ARBA" id="ARBA00064192"/>
    </source>
</evidence>
<dbReference type="Proteomes" id="UP000009046">
    <property type="component" value="Unassembled WGS sequence"/>
</dbReference>
<dbReference type="InParanoid" id="E0VV79"/>
<dbReference type="GO" id="GO:0005965">
    <property type="term" value="C:protein farnesyltransferase complex"/>
    <property type="evidence" value="ECO:0007669"/>
    <property type="project" value="UniProtKB-UniRule"/>
</dbReference>
<comment type="cofactor">
    <cofactor evidence="14">
        <name>Zn(2+)</name>
        <dbReference type="ChEBI" id="CHEBI:29105"/>
    </cofactor>
    <text evidence="14">Binds 1 zinc ion per subunit.</text>
</comment>
<dbReference type="FunCoup" id="E0VV79">
    <property type="interactions" value="686"/>
</dbReference>
<keyword evidence="6 14" id="KW-0808">Transferase</keyword>
<feature type="domain" description="Prenyltransferase alpha-alpha toroid" evidence="15">
    <location>
        <begin position="50"/>
        <end position="377"/>
    </location>
</feature>
<dbReference type="SUPFAM" id="SSF48239">
    <property type="entry name" value="Terpenoid cyclases/Protein prenyltransferases"/>
    <property type="match status" value="1"/>
</dbReference>
<comment type="subunit">
    <text evidence="13">Heterodimer of FNTA and FNTB.</text>
</comment>
<evidence type="ECO:0000313" key="18">
    <source>
        <dbReference type="Proteomes" id="UP000009046"/>
    </source>
</evidence>
<evidence type="ECO:0000256" key="7">
    <source>
        <dbReference type="ARBA" id="ARBA00022723"/>
    </source>
</evidence>
<dbReference type="GO" id="GO:0097354">
    <property type="term" value="P:prenylation"/>
    <property type="evidence" value="ECO:0007669"/>
    <property type="project" value="UniProtKB-UniRule"/>
</dbReference>
<organism>
    <name type="scientific">Pediculus humanus subsp. corporis</name>
    <name type="common">Body louse</name>
    <dbReference type="NCBI Taxonomy" id="121224"/>
    <lineage>
        <taxon>Eukaryota</taxon>
        <taxon>Metazoa</taxon>
        <taxon>Ecdysozoa</taxon>
        <taxon>Arthropoda</taxon>
        <taxon>Hexapoda</taxon>
        <taxon>Insecta</taxon>
        <taxon>Pterygota</taxon>
        <taxon>Neoptera</taxon>
        <taxon>Paraneoptera</taxon>
        <taxon>Psocodea</taxon>
        <taxon>Troctomorpha</taxon>
        <taxon>Phthiraptera</taxon>
        <taxon>Anoplura</taxon>
        <taxon>Pediculidae</taxon>
        <taxon>Pediculus</taxon>
    </lineage>
</organism>
<dbReference type="KEGG" id="phu:Phum_PHUM459460"/>
<evidence type="ECO:0000256" key="14">
    <source>
        <dbReference type="RuleBase" id="RU365056"/>
    </source>
</evidence>
<evidence type="ECO:0000256" key="1">
    <source>
        <dbReference type="ARBA" id="ARBA00010497"/>
    </source>
</evidence>
<evidence type="ECO:0000256" key="3">
    <source>
        <dbReference type="ARBA" id="ARBA00015798"/>
    </source>
</evidence>
<evidence type="ECO:0000259" key="15">
    <source>
        <dbReference type="Pfam" id="PF00432"/>
    </source>
</evidence>
<reference evidence="17" key="3">
    <citation type="submission" date="2021-02" db="UniProtKB">
        <authorList>
            <consortium name="EnsemblMetazoa"/>
        </authorList>
    </citation>
    <scope>IDENTIFICATION</scope>
    <source>
        <strain evidence="17">USDA</strain>
    </source>
</reference>
<evidence type="ECO:0000313" key="17">
    <source>
        <dbReference type="EnsemblMetazoa" id="PHUM459460-PA"/>
    </source>
</evidence>
<dbReference type="OMA" id="WCIYWIL"/>
<dbReference type="EMBL" id="AAZO01005583">
    <property type="status" value="NOT_ANNOTATED_CDS"/>
    <property type="molecule type" value="Genomic_DNA"/>
</dbReference>
<dbReference type="OrthoDB" id="10261146at2759"/>
<evidence type="ECO:0000256" key="11">
    <source>
        <dbReference type="ARBA" id="ARBA00050225"/>
    </source>
</evidence>
<protein>
    <recommendedName>
        <fullName evidence="3 14">Protein farnesyltransferase subunit beta</fullName>
        <shortName evidence="14">FTase-beta</shortName>
        <ecNumber evidence="2 14">2.5.1.58</ecNumber>
    </recommendedName>
</protein>
<dbReference type="InterPro" id="IPR026872">
    <property type="entry name" value="FTB"/>
</dbReference>
<dbReference type="InterPro" id="IPR045089">
    <property type="entry name" value="PGGT1B-like"/>
</dbReference>
<dbReference type="AlphaFoldDB" id="E0VV79"/>
<accession>E0VV79</accession>
<dbReference type="GO" id="GO:0006629">
    <property type="term" value="P:lipid metabolic process"/>
    <property type="evidence" value="ECO:0007669"/>
    <property type="project" value="UniProtKB-KW"/>
</dbReference>
<name>E0VV79_PEDHC</name>
<keyword evidence="18" id="KW-1185">Reference proteome</keyword>
<evidence type="ECO:0000256" key="4">
    <source>
        <dbReference type="ARBA" id="ARBA00022553"/>
    </source>
</evidence>
<dbReference type="InterPro" id="IPR008930">
    <property type="entry name" value="Terpenoid_cyclase/PrenylTrfase"/>
</dbReference>
<keyword evidence="8" id="KW-0677">Repeat</keyword>
<keyword evidence="7 14" id="KW-0479">Metal-binding</keyword>
<evidence type="ECO:0000256" key="6">
    <source>
        <dbReference type="ARBA" id="ARBA00022679"/>
    </source>
</evidence>
<dbReference type="STRING" id="121224.E0VV79"/>
<evidence type="ECO:0000256" key="12">
    <source>
        <dbReference type="ARBA" id="ARBA00055850"/>
    </source>
</evidence>
<evidence type="ECO:0000256" key="2">
    <source>
        <dbReference type="ARBA" id="ARBA00012702"/>
    </source>
</evidence>
<evidence type="ECO:0000256" key="8">
    <source>
        <dbReference type="ARBA" id="ARBA00022737"/>
    </source>
</evidence>
<dbReference type="HOGENOM" id="CLU_028946_0_1_1"/>
<dbReference type="FunFam" id="1.50.10.20:FF:000007">
    <property type="entry name" value="Protein farnesyltransferase subunit beta"/>
    <property type="match status" value="1"/>
</dbReference>
<comment type="catalytic activity">
    <reaction evidence="11">
        <text>L-cysteinyl-[protein] + (2E,6E)-farnesyl diphosphate = S-(2E,6E)-farnesyl-L-cysteinyl-[protein] + diphosphate</text>
        <dbReference type="Rhea" id="RHEA:13345"/>
        <dbReference type="Rhea" id="RHEA-COMP:10131"/>
        <dbReference type="Rhea" id="RHEA-COMP:11535"/>
        <dbReference type="ChEBI" id="CHEBI:29950"/>
        <dbReference type="ChEBI" id="CHEBI:33019"/>
        <dbReference type="ChEBI" id="CHEBI:86019"/>
        <dbReference type="ChEBI" id="CHEBI:175763"/>
        <dbReference type="EC" id="2.5.1.58"/>
    </reaction>
</comment>
<dbReference type="RefSeq" id="XP_002430023.1">
    <property type="nucleotide sequence ID" value="XM_002429978.1"/>
</dbReference>
<dbReference type="PANTHER" id="PTHR11774:SF6">
    <property type="entry name" value="PROTEIN FARNESYLTRANSFERASE SUBUNIT BETA"/>
    <property type="match status" value="1"/>
</dbReference>
<comment type="function">
    <text evidence="12">Essential subunit of the farnesyltransferase complex. Catalyzes the transfer of a farnesyl moiety from farnesyl diphosphate to a cysteine at the fourth position from the C-terminus of several proteins having the C-terminal sequence Cys-aliphatic-aliphatic-X.</text>
</comment>
<dbReference type="CDD" id="cd02893">
    <property type="entry name" value="FTase"/>
    <property type="match status" value="1"/>
</dbReference>
<evidence type="ECO:0000256" key="9">
    <source>
        <dbReference type="ARBA" id="ARBA00022833"/>
    </source>
</evidence>
<keyword evidence="4" id="KW-0597">Phosphoprotein</keyword>
<dbReference type="Gene3D" id="1.50.10.20">
    <property type="match status" value="1"/>
</dbReference>